<dbReference type="InterPro" id="IPR003595">
    <property type="entry name" value="Tyr_Pase_cat"/>
</dbReference>
<dbReference type="PROSITE" id="PS50055">
    <property type="entry name" value="TYR_PHOSPHATASE_PTP"/>
    <property type="match status" value="1"/>
</dbReference>
<dbReference type="PANTHER" id="PTHR23280">
    <property type="entry name" value="4.1 G PROTEIN"/>
    <property type="match status" value="1"/>
</dbReference>
<dbReference type="Pfam" id="PF00373">
    <property type="entry name" value="FERM_M"/>
    <property type="match status" value="1"/>
</dbReference>
<comment type="caution">
    <text evidence="9">The sequence shown here is derived from an EMBL/GenBank/DDBJ whole genome shotgun (WGS) entry which is preliminary data.</text>
</comment>
<dbReference type="SUPFAM" id="SSF50729">
    <property type="entry name" value="PH domain-like"/>
    <property type="match status" value="1"/>
</dbReference>
<dbReference type="Pfam" id="PF09379">
    <property type="entry name" value="FERM_N"/>
    <property type="match status" value="1"/>
</dbReference>
<dbReference type="InterPro" id="IPR014352">
    <property type="entry name" value="FERM/acyl-CoA-bd_prot_sf"/>
</dbReference>
<dbReference type="InterPro" id="IPR019748">
    <property type="entry name" value="FERM_central"/>
</dbReference>
<feature type="compositionally biased region" description="Low complexity" evidence="5">
    <location>
        <begin position="721"/>
        <end position="739"/>
    </location>
</feature>
<dbReference type="PRINTS" id="PR00700">
    <property type="entry name" value="PRTYPHPHTASE"/>
</dbReference>
<feature type="domain" description="FERM" evidence="8">
    <location>
        <begin position="318"/>
        <end position="602"/>
    </location>
</feature>
<gene>
    <name evidence="9" type="ORF">ATANTOWER_025765</name>
</gene>
<dbReference type="SMART" id="SM00404">
    <property type="entry name" value="PTPc_motif"/>
    <property type="match status" value="1"/>
</dbReference>
<comment type="subcellular location">
    <subcellularLocation>
        <location evidence="1">Cytoplasm</location>
        <location evidence="1">Cytoskeleton</location>
    </subcellularLocation>
</comment>
<protein>
    <recommendedName>
        <fullName evidence="11">Band 4.1-like protein 4B</fullName>
    </recommendedName>
</protein>
<dbReference type="InterPro" id="IPR029021">
    <property type="entry name" value="Prot-tyrosine_phosphatase-like"/>
</dbReference>
<dbReference type="EMBL" id="JAHUTI010088572">
    <property type="protein sequence ID" value="MED6259986.1"/>
    <property type="molecule type" value="Genomic_DNA"/>
</dbReference>
<dbReference type="SUPFAM" id="SSF47031">
    <property type="entry name" value="Second domain of FERM"/>
    <property type="match status" value="1"/>
</dbReference>
<dbReference type="SUPFAM" id="SSF54236">
    <property type="entry name" value="Ubiquitin-like"/>
    <property type="match status" value="1"/>
</dbReference>
<evidence type="ECO:0000313" key="10">
    <source>
        <dbReference type="Proteomes" id="UP001345963"/>
    </source>
</evidence>
<dbReference type="InterPro" id="IPR018979">
    <property type="entry name" value="FERM_N"/>
</dbReference>
<evidence type="ECO:0000256" key="5">
    <source>
        <dbReference type="SAM" id="MobiDB-lite"/>
    </source>
</evidence>
<dbReference type="SUPFAM" id="SSF52799">
    <property type="entry name" value="(Phosphotyrosine protein) phosphatases II"/>
    <property type="match status" value="1"/>
</dbReference>
<dbReference type="InterPro" id="IPR014847">
    <property type="entry name" value="FA"/>
</dbReference>
<evidence type="ECO:0000259" key="6">
    <source>
        <dbReference type="PROSITE" id="PS50055"/>
    </source>
</evidence>
<dbReference type="InterPro" id="IPR019747">
    <property type="entry name" value="FERM_CS"/>
</dbReference>
<feature type="compositionally biased region" description="Low complexity" evidence="5">
    <location>
        <begin position="859"/>
        <end position="872"/>
    </location>
</feature>
<dbReference type="PROSITE" id="PS00383">
    <property type="entry name" value="TYR_PHOSPHATASE_1"/>
    <property type="match status" value="1"/>
</dbReference>
<dbReference type="PROSITE" id="PS00661">
    <property type="entry name" value="FERM_2"/>
    <property type="match status" value="1"/>
</dbReference>
<dbReference type="InterPro" id="IPR011993">
    <property type="entry name" value="PH-like_dom_sf"/>
</dbReference>
<feature type="region of interest" description="Disordered" evidence="5">
    <location>
        <begin position="691"/>
        <end position="749"/>
    </location>
</feature>
<keyword evidence="4" id="KW-0206">Cytoskeleton</keyword>
<evidence type="ECO:0000259" key="8">
    <source>
        <dbReference type="PROSITE" id="PS50057"/>
    </source>
</evidence>
<feature type="region of interest" description="Disordered" evidence="5">
    <location>
        <begin position="842"/>
        <end position="903"/>
    </location>
</feature>
<dbReference type="SMART" id="SM00194">
    <property type="entry name" value="PTPc"/>
    <property type="match status" value="1"/>
</dbReference>
<dbReference type="InterPro" id="IPR000387">
    <property type="entry name" value="Tyr_Pase_dom"/>
</dbReference>
<dbReference type="Proteomes" id="UP001345963">
    <property type="component" value="Unassembled WGS sequence"/>
</dbReference>
<dbReference type="InterPro" id="IPR029071">
    <property type="entry name" value="Ubiquitin-like_domsf"/>
</dbReference>
<dbReference type="CDD" id="cd14473">
    <property type="entry name" value="FERM_B-lobe"/>
    <property type="match status" value="1"/>
</dbReference>
<dbReference type="SMART" id="SM01196">
    <property type="entry name" value="FERM_C"/>
    <property type="match status" value="1"/>
</dbReference>
<proteinExistence type="inferred from homology"/>
<keyword evidence="10" id="KW-1185">Reference proteome</keyword>
<reference evidence="9 10" key="1">
    <citation type="submission" date="2021-07" db="EMBL/GenBank/DDBJ databases">
        <authorList>
            <person name="Palmer J.M."/>
        </authorList>
    </citation>
    <scope>NUCLEOTIDE SEQUENCE [LARGE SCALE GENOMIC DNA]</scope>
    <source>
        <strain evidence="9 10">AT_MEX2019</strain>
        <tissue evidence="9">Muscle</tissue>
    </source>
</reference>
<evidence type="ECO:0000256" key="3">
    <source>
        <dbReference type="ARBA" id="ARBA00022490"/>
    </source>
</evidence>
<dbReference type="Pfam" id="PF00102">
    <property type="entry name" value="Y_phosphatase"/>
    <property type="match status" value="1"/>
</dbReference>
<evidence type="ECO:0000313" key="9">
    <source>
        <dbReference type="EMBL" id="MED6259986.1"/>
    </source>
</evidence>
<feature type="region of interest" description="Disordered" evidence="5">
    <location>
        <begin position="959"/>
        <end position="979"/>
    </location>
</feature>
<dbReference type="InterPro" id="IPR000242">
    <property type="entry name" value="PTP_cat"/>
</dbReference>
<dbReference type="Gene3D" id="1.20.80.10">
    <property type="match status" value="1"/>
</dbReference>
<sequence length="1016" mass="114252">MSHNRARCRPVLAHCHFRVGAFVCVWLDEERAVTHLQYVAWPDHGVPDDPSDFLLFISSVRERRKGKEPLMVHCSAGIGRTGVLITMETALSLMDEGRPVFPLDIVKTLRDQRAMMVQTTCQFQFVCEAILRVYNEKREKSKAPVLAVEVRTGFLRDFGVCAQHRGGRWTDRTGQDRTGGWKRRRKSPAVHSGPALKSPTSLLSDSSPRGGRGEGGGGGSRRRSRTAADVVRCRFNGHTADLVVLWIRKMMGFLRRTFSRRSRFQTRERDELDDKGGVGVTGNPLLLPHQQQVVHAPAVVSGGATVHIPAAGTARSTITCRVLLLDGTDVSVDLPSKSKGQDLFDQIMYHIDLVETDYFGLQFMDADQVSHWLDMSKLLKKQIHEGPPYRLFFRVKFYSSEPNNLREEFTRYLFVLQLRQDILSGKLKCPYDVSVELAAYCLQSELGDCDPLEHSPELVSEFRFTPKQSEAMEADIFSRWLELRGQSPSQAEISFLNKCKWLELYGVDMHFVKGRDGGEYALGLTPTGILVFEGTNKIGLFFWPKITRLDFKKSRLTLMVVEDDDQGREQEHTFMFQLASAKSCKHLWKCAVESHAFFRLRQPTTGNASRNDFTRLSSRFRFSGKTEYQATHGGRLRRASTFERRPSKRYPSRTQSLGKVAISPGKPLHISLHASPDPSLHAYQHNIPIGHEPWHPPHPALTPPVYLQPSGHTPPHSFPLSSSASDHQYSSSENENSYSGKTHHRHRRHTHSQAMLCHTHTKNKGRAPPCPANGMDISQSLLKALEMDSECPPWPSLHINIDNKGEEKQLSEKSLHPPASPVTLPDHLKCNILKAQMEAAFKDPPFTPRAKSSNETSSDRYQSSSQDSAASSLTAEKTPRRQNRSLTPEKLQTKGNLSSNRRKRLVRQFSFNHEDEDNLPEALAAISSQSAGKSGSSSSLDKQIQPSIYPQVENMPALELDSPCCSSPSPSPHPSPSYYRSSMPHLAPYLTAHNNSGEEIKLDREKILRALLMTEL</sequence>
<feature type="domain" description="Tyrosine specific protein phosphatases" evidence="7">
    <location>
        <begin position="51"/>
        <end position="124"/>
    </location>
</feature>
<dbReference type="PROSITE" id="PS50056">
    <property type="entry name" value="TYR_PHOSPHATASE_2"/>
    <property type="match status" value="1"/>
</dbReference>
<dbReference type="InterPro" id="IPR035963">
    <property type="entry name" value="FERM_2"/>
</dbReference>
<dbReference type="Gene3D" id="3.10.20.90">
    <property type="entry name" value="Phosphatidylinositol 3-kinase Catalytic Subunit, Chain A, domain 1"/>
    <property type="match status" value="1"/>
</dbReference>
<dbReference type="SMART" id="SM00295">
    <property type="entry name" value="B41"/>
    <property type="match status" value="1"/>
</dbReference>
<evidence type="ECO:0000259" key="7">
    <source>
        <dbReference type="PROSITE" id="PS50056"/>
    </source>
</evidence>
<dbReference type="PANTHER" id="PTHR23280:SF18">
    <property type="entry name" value="BAND 4.1-LIKE PROTEIN 4B"/>
    <property type="match status" value="1"/>
</dbReference>
<dbReference type="Pfam" id="PF09380">
    <property type="entry name" value="FERM_C"/>
    <property type="match status" value="1"/>
</dbReference>
<feature type="domain" description="Tyrosine-protein phosphatase" evidence="6">
    <location>
        <begin position="28"/>
        <end position="133"/>
    </location>
</feature>
<evidence type="ECO:0000256" key="4">
    <source>
        <dbReference type="ARBA" id="ARBA00023212"/>
    </source>
</evidence>
<dbReference type="InterPro" id="IPR016130">
    <property type="entry name" value="Tyr_Pase_AS"/>
</dbReference>
<comment type="similarity">
    <text evidence="2">Belongs to the protein-tyrosine phosphatase family. Non-receptor class subfamily.</text>
</comment>
<feature type="region of interest" description="Disordered" evidence="5">
    <location>
        <begin position="169"/>
        <end position="227"/>
    </location>
</feature>
<organism evidence="9 10">
    <name type="scientific">Ataeniobius toweri</name>
    <dbReference type="NCBI Taxonomy" id="208326"/>
    <lineage>
        <taxon>Eukaryota</taxon>
        <taxon>Metazoa</taxon>
        <taxon>Chordata</taxon>
        <taxon>Craniata</taxon>
        <taxon>Vertebrata</taxon>
        <taxon>Euteleostomi</taxon>
        <taxon>Actinopterygii</taxon>
        <taxon>Neopterygii</taxon>
        <taxon>Teleostei</taxon>
        <taxon>Neoteleostei</taxon>
        <taxon>Acanthomorphata</taxon>
        <taxon>Ovalentaria</taxon>
        <taxon>Atherinomorphae</taxon>
        <taxon>Cyprinodontiformes</taxon>
        <taxon>Goodeidae</taxon>
        <taxon>Ataeniobius</taxon>
    </lineage>
</organism>
<evidence type="ECO:0008006" key="11">
    <source>
        <dbReference type="Google" id="ProtNLM"/>
    </source>
</evidence>
<evidence type="ECO:0000256" key="2">
    <source>
        <dbReference type="ARBA" id="ARBA00009649"/>
    </source>
</evidence>
<accession>A0ABU7CAJ4</accession>
<evidence type="ECO:0000256" key="1">
    <source>
        <dbReference type="ARBA" id="ARBA00004245"/>
    </source>
</evidence>
<dbReference type="InterPro" id="IPR018980">
    <property type="entry name" value="FERM_PH-like_C"/>
</dbReference>
<dbReference type="Gene3D" id="2.30.29.30">
    <property type="entry name" value="Pleckstrin-homology domain (PH domain)/Phosphotyrosine-binding domain (PTB)"/>
    <property type="match status" value="1"/>
</dbReference>
<dbReference type="SMART" id="SM01195">
    <property type="entry name" value="FA"/>
    <property type="match status" value="1"/>
</dbReference>
<dbReference type="CDD" id="cd13186">
    <property type="entry name" value="FERM_C_NBL4_NBL5"/>
    <property type="match status" value="1"/>
</dbReference>
<dbReference type="Gene3D" id="3.90.190.10">
    <property type="entry name" value="Protein tyrosine phosphatase superfamily"/>
    <property type="match status" value="1"/>
</dbReference>
<name>A0ABU7CAJ4_9TELE</name>
<dbReference type="PROSITE" id="PS50057">
    <property type="entry name" value="FERM_3"/>
    <property type="match status" value="1"/>
</dbReference>
<dbReference type="PRINTS" id="PR00935">
    <property type="entry name" value="BAND41"/>
</dbReference>
<dbReference type="Pfam" id="PF08736">
    <property type="entry name" value="FA"/>
    <property type="match status" value="1"/>
</dbReference>
<keyword evidence="3" id="KW-0963">Cytoplasm</keyword>
<dbReference type="InterPro" id="IPR019749">
    <property type="entry name" value="Band_41_domain"/>
</dbReference>
<dbReference type="InterPro" id="IPR000299">
    <property type="entry name" value="FERM_domain"/>
</dbReference>
<dbReference type="PROSITE" id="PS00660">
    <property type="entry name" value="FERM_1"/>
    <property type="match status" value="1"/>
</dbReference>